<proteinExistence type="predicted"/>
<reference evidence="2 3" key="1">
    <citation type="journal article" date="2016" name="Nat. Commun.">
        <title>Thousands of microbial genomes shed light on interconnected biogeochemical processes in an aquifer system.</title>
        <authorList>
            <person name="Anantharaman K."/>
            <person name="Brown C.T."/>
            <person name="Hug L.A."/>
            <person name="Sharon I."/>
            <person name="Castelle C.J."/>
            <person name="Probst A.J."/>
            <person name="Thomas B.C."/>
            <person name="Singh A."/>
            <person name="Wilkins M.J."/>
            <person name="Karaoz U."/>
            <person name="Brodie E.L."/>
            <person name="Williams K.H."/>
            <person name="Hubbard S.S."/>
            <person name="Banfield J.F."/>
        </authorList>
    </citation>
    <scope>NUCLEOTIDE SEQUENCE [LARGE SCALE GENOMIC DNA]</scope>
</reference>
<evidence type="ECO:0000313" key="3">
    <source>
        <dbReference type="Proteomes" id="UP000176967"/>
    </source>
</evidence>
<name>A0A1F4VQU0_UNCKA</name>
<dbReference type="InterPro" id="IPR038765">
    <property type="entry name" value="Papain-like_cys_pep_sf"/>
</dbReference>
<dbReference type="EMBL" id="MEVL01000039">
    <property type="protein sequence ID" value="OGC59572.1"/>
    <property type="molecule type" value="Genomic_DNA"/>
</dbReference>
<dbReference type="SMART" id="SM00460">
    <property type="entry name" value="TGc"/>
    <property type="match status" value="1"/>
</dbReference>
<dbReference type="InterPro" id="IPR002931">
    <property type="entry name" value="Transglutaminase-like"/>
</dbReference>
<accession>A0A1F4VQU0</accession>
<dbReference type="Gene3D" id="3.10.620.30">
    <property type="match status" value="1"/>
</dbReference>
<evidence type="ECO:0000313" key="2">
    <source>
        <dbReference type="EMBL" id="OGC59572.1"/>
    </source>
</evidence>
<dbReference type="AlphaFoldDB" id="A0A1F4VQU0"/>
<dbReference type="Proteomes" id="UP000176967">
    <property type="component" value="Unassembled WGS sequence"/>
</dbReference>
<dbReference type="Pfam" id="PF01841">
    <property type="entry name" value="Transglut_core"/>
    <property type="match status" value="1"/>
</dbReference>
<sequence>MPKSAAVHYVTIFLMPKFFASFFFALLLLVSFFNSKGAYAAGEFKTSYETAYTVEENAKVTVSQTITIENLTSAYYVPQYQFTIGSEAPANFTAWDPTGSITPKVEKKDGSTVVTLKFRAKVVGKGNKLVFGVTYEFPGLANKNGLIWEINLLKITGLSDITSYNLTVSVPTSFGPPLFQFPSPTSQQTSGPRRLIKFNKTALLKGAPRMGFGEFQLYELTLTYHLENPRLGLGYTEIALPPDILGYQQIIQKNLLSAPASVRVDADGNYLARYNLRPLEKRDVVWEGWVALYYPERKFSKDKLDSLPAELVSSYTGAQKYWEVGAVEIRAKAAQLTDPKLSVAEILREIYDFVTGELSYNYQKLESGELARLGALTALSQTDQAVCMEYTDLFIALARAAGIPAREVNGYAYTADDTNRPLSLRVEGDVLHAWPQIYLPDSGWMMVDPTWGSTSGSDYFSAFDLSHLTFVVRGESSEYPLPAGSYKTDPGQKDVEVSFSTEENVVAKNPKLQVEVALSKFIISPLASSARVTVSNTGDTTAFSVQAKVTSNLLGVEDSTLEIGTLPPGASAEYNVRLTSSSPWAKGEEQIKVQVSAQDFGQKEIEANGEDTELIRPLYWPLRIQEIGIVAGFGLLIFFSRKISLARIKG</sequence>
<dbReference type="STRING" id="1802628.A2890_03205"/>
<dbReference type="SUPFAM" id="SSF54001">
    <property type="entry name" value="Cysteine proteinases"/>
    <property type="match status" value="1"/>
</dbReference>
<feature type="domain" description="Transglutaminase-like" evidence="1">
    <location>
        <begin position="379"/>
        <end position="451"/>
    </location>
</feature>
<organism evidence="2 3">
    <name type="scientific">candidate division WWE3 bacterium RIFCSPLOWO2_01_FULL_53_14</name>
    <dbReference type="NCBI Taxonomy" id="1802628"/>
    <lineage>
        <taxon>Bacteria</taxon>
        <taxon>Katanobacteria</taxon>
    </lineage>
</organism>
<gene>
    <name evidence="2" type="ORF">A2890_03205</name>
</gene>
<evidence type="ECO:0000259" key="1">
    <source>
        <dbReference type="SMART" id="SM00460"/>
    </source>
</evidence>
<dbReference type="PANTHER" id="PTHR33490">
    <property type="entry name" value="BLR5614 PROTEIN-RELATED"/>
    <property type="match status" value="1"/>
</dbReference>
<protein>
    <recommendedName>
        <fullName evidence="1">Transglutaminase-like domain-containing protein</fullName>
    </recommendedName>
</protein>
<comment type="caution">
    <text evidence="2">The sequence shown here is derived from an EMBL/GenBank/DDBJ whole genome shotgun (WGS) entry which is preliminary data.</text>
</comment>
<dbReference type="PANTHER" id="PTHR33490:SF6">
    <property type="entry name" value="SLL1049 PROTEIN"/>
    <property type="match status" value="1"/>
</dbReference>